<dbReference type="EMBL" id="JAHDYR010000011">
    <property type="protein sequence ID" value="KAG9395523.1"/>
    <property type="molecule type" value="Genomic_DNA"/>
</dbReference>
<feature type="region of interest" description="Disordered" evidence="2">
    <location>
        <begin position="77"/>
        <end position="102"/>
    </location>
</feature>
<feature type="coiled-coil region" evidence="1">
    <location>
        <begin position="249"/>
        <end position="283"/>
    </location>
</feature>
<keyword evidence="4" id="KW-1185">Reference proteome</keyword>
<proteinExistence type="predicted"/>
<evidence type="ECO:0000256" key="2">
    <source>
        <dbReference type="SAM" id="MobiDB-lite"/>
    </source>
</evidence>
<feature type="coiled-coil region" evidence="1">
    <location>
        <begin position="180"/>
        <end position="207"/>
    </location>
</feature>
<comment type="caution">
    <text evidence="3">The sequence shown here is derived from an EMBL/GenBank/DDBJ whole genome shotgun (WGS) entry which is preliminary data.</text>
</comment>
<keyword evidence="1" id="KW-0175">Coiled coil</keyword>
<reference evidence="3" key="1">
    <citation type="submission" date="2021-05" db="EMBL/GenBank/DDBJ databases">
        <title>A free-living protist that lacks canonical eukaryotic 1 DNA replication and segregation systems.</title>
        <authorList>
            <person name="Salas-Leiva D.E."/>
            <person name="Tromer E.C."/>
            <person name="Curtis B.A."/>
            <person name="Jerlstrom-Hultqvist J."/>
            <person name="Kolisko M."/>
            <person name="Yi Z."/>
            <person name="Salas-Leiva J.S."/>
            <person name="Gallot-Lavallee L."/>
            <person name="Kops G.J.P.L."/>
            <person name="Archibald J.M."/>
            <person name="Simpson A.G.B."/>
            <person name="Roger A.J."/>
        </authorList>
    </citation>
    <scope>NUCLEOTIDE SEQUENCE</scope>
    <source>
        <strain evidence="3">BICM</strain>
    </source>
</reference>
<feature type="region of interest" description="Disordered" evidence="2">
    <location>
        <begin position="356"/>
        <end position="470"/>
    </location>
</feature>
<sequence>MKCSTLENPVYNELDSTISDLEEPASIASSNPRRLPAVDLRTEYSEFSEDSKTFKPNKSLFIQSALLEHRHIDRDSVEADQLDSSPLISPQDEPIGRGGILNPHAGFVQSSVIQSLFAHKRQPTPAPKARTTSRLPASSTPSKRAAPSPARRAEKERPAPVDPQPSPETIRRELARDRQLVEDKRSRARLEETVKELKEDNDRLRAMITYGEIQRVDLDNEQEKYVFSDEDVEVQPAPDARSRDLAIEIDRLKARLKASAADYKRASRRADEAEAEGTTMRRKLCIIQKQVATATTRHRQEMGAAAKKLRELKALVTTSESALDESRAYVVRLEKKLIEQQQCVIALQARIREQQPVLGGESPAPRPRRSPVRRAPSSTRPRTLTTATAHDKSPQRLSASSYSNRGYSRASQRLQDSAISAFDSPQSIHPHAPIERHKLSAPSEGEQGSVLDSEPESVLEDGGAGPDFVSSEIQGLLDRHSLV</sequence>
<evidence type="ECO:0000313" key="4">
    <source>
        <dbReference type="Proteomes" id="UP000717585"/>
    </source>
</evidence>
<feature type="compositionally biased region" description="Basic and acidic residues" evidence="2">
    <location>
        <begin position="169"/>
        <end position="180"/>
    </location>
</feature>
<name>A0A8J6B4H5_9EUKA</name>
<feature type="compositionally biased region" description="Polar residues" evidence="2">
    <location>
        <begin position="395"/>
        <end position="427"/>
    </location>
</feature>
<gene>
    <name evidence="3" type="ORF">J8273_3099</name>
</gene>
<accession>A0A8J6B4H5</accession>
<feature type="region of interest" description="Disordered" evidence="2">
    <location>
        <begin position="119"/>
        <end position="180"/>
    </location>
</feature>
<feature type="compositionally biased region" description="Low complexity" evidence="2">
    <location>
        <begin position="373"/>
        <end position="388"/>
    </location>
</feature>
<dbReference type="Proteomes" id="UP000717585">
    <property type="component" value="Unassembled WGS sequence"/>
</dbReference>
<evidence type="ECO:0000313" key="3">
    <source>
        <dbReference type="EMBL" id="KAG9395523.1"/>
    </source>
</evidence>
<feature type="compositionally biased region" description="Low complexity" evidence="2">
    <location>
        <begin position="136"/>
        <end position="150"/>
    </location>
</feature>
<evidence type="ECO:0000256" key="1">
    <source>
        <dbReference type="SAM" id="Coils"/>
    </source>
</evidence>
<protein>
    <submittedName>
        <fullName evidence="3">Chromosome partition protein Smc</fullName>
    </submittedName>
</protein>
<organism evidence="3 4">
    <name type="scientific">Carpediemonas membranifera</name>
    <dbReference type="NCBI Taxonomy" id="201153"/>
    <lineage>
        <taxon>Eukaryota</taxon>
        <taxon>Metamonada</taxon>
        <taxon>Carpediemonas-like organisms</taxon>
        <taxon>Carpediemonas</taxon>
    </lineage>
</organism>
<dbReference type="AlphaFoldDB" id="A0A8J6B4H5"/>